<accession>A0A6V8L1P4</accession>
<keyword evidence="7" id="KW-0408">Iron</keyword>
<evidence type="ECO:0000256" key="3">
    <source>
        <dbReference type="ARBA" id="ARBA00022692"/>
    </source>
</evidence>
<feature type="domain" description="Fatty acid desaturase" evidence="11">
    <location>
        <begin position="92"/>
        <end position="307"/>
    </location>
</feature>
<keyword evidence="4" id="KW-0276">Fatty acid metabolism</keyword>
<dbReference type="GO" id="GO:0016717">
    <property type="term" value="F:oxidoreductase activity, acting on paired donors, with oxidation of a pair of donors resulting in the reduction of molecular oxygen to two molecules of water"/>
    <property type="evidence" value="ECO:0007669"/>
    <property type="project" value="InterPro"/>
</dbReference>
<keyword evidence="8" id="KW-0443">Lipid metabolism</keyword>
<dbReference type="PRINTS" id="PR00075">
    <property type="entry name" value="FACDDSATRASE"/>
</dbReference>
<proteinExistence type="inferred from homology"/>
<evidence type="ECO:0000256" key="10">
    <source>
        <dbReference type="SAM" id="Phobius"/>
    </source>
</evidence>
<evidence type="ECO:0000313" key="12">
    <source>
        <dbReference type="EMBL" id="GFJ91203.1"/>
    </source>
</evidence>
<dbReference type="CDD" id="cd03505">
    <property type="entry name" value="Delta9-FADS-like"/>
    <property type="match status" value="1"/>
</dbReference>
<dbReference type="GO" id="GO:0006631">
    <property type="term" value="P:fatty acid metabolic process"/>
    <property type="evidence" value="ECO:0007669"/>
    <property type="project" value="UniProtKB-KW"/>
</dbReference>
<evidence type="ECO:0000313" key="13">
    <source>
        <dbReference type="Proteomes" id="UP000482960"/>
    </source>
</evidence>
<dbReference type="Proteomes" id="UP000482960">
    <property type="component" value="Unassembled WGS sequence"/>
</dbReference>
<comment type="similarity">
    <text evidence="2">Belongs to the fatty acid desaturase type 2 family.</text>
</comment>
<evidence type="ECO:0000256" key="7">
    <source>
        <dbReference type="ARBA" id="ARBA00023004"/>
    </source>
</evidence>
<evidence type="ECO:0000256" key="2">
    <source>
        <dbReference type="ARBA" id="ARBA00008749"/>
    </source>
</evidence>
<evidence type="ECO:0000256" key="6">
    <source>
        <dbReference type="ARBA" id="ARBA00023002"/>
    </source>
</evidence>
<feature type="transmembrane region" description="Helical" evidence="10">
    <location>
        <begin position="91"/>
        <end position="111"/>
    </location>
</feature>
<feature type="transmembrane region" description="Helical" evidence="10">
    <location>
        <begin position="58"/>
        <end position="85"/>
    </location>
</feature>
<dbReference type="Pfam" id="PF00487">
    <property type="entry name" value="FA_desaturase"/>
    <property type="match status" value="1"/>
</dbReference>
<keyword evidence="6" id="KW-0560">Oxidoreductase</keyword>
<keyword evidence="3 10" id="KW-0812">Transmembrane</keyword>
<name>A0A6V8L1P4_9ACTN</name>
<dbReference type="EMBL" id="BLPG01000001">
    <property type="protein sequence ID" value="GFJ91203.1"/>
    <property type="molecule type" value="Genomic_DNA"/>
</dbReference>
<evidence type="ECO:0000256" key="5">
    <source>
        <dbReference type="ARBA" id="ARBA00022989"/>
    </source>
</evidence>
<dbReference type="PANTHER" id="PTHR11351:SF3">
    <property type="entry name" value="BLL4393 PROTEIN"/>
    <property type="match status" value="1"/>
</dbReference>
<reference evidence="12 13" key="1">
    <citation type="submission" date="2020-03" db="EMBL/GenBank/DDBJ databases">
        <title>Whole genome shotgun sequence of Phytohabitans rumicis NBRC 108638.</title>
        <authorList>
            <person name="Komaki H."/>
            <person name="Tamura T."/>
        </authorList>
    </citation>
    <scope>NUCLEOTIDE SEQUENCE [LARGE SCALE GENOMIC DNA]</scope>
    <source>
        <strain evidence="12 13">NBRC 108638</strain>
    </source>
</reference>
<keyword evidence="13" id="KW-1185">Reference proteome</keyword>
<protein>
    <submittedName>
        <fullName evidence="12">Stearoyl-CoA desaturase</fullName>
    </submittedName>
</protein>
<dbReference type="PANTHER" id="PTHR11351">
    <property type="entry name" value="ACYL-COA DESATURASE"/>
    <property type="match status" value="1"/>
</dbReference>
<sequence length="357" mass="39920">MPLSVYGCVSYGNVGVTTLCGDAPEPLPNCSARCHDIRHPRCRHQDPKPLTDGAQSKGILIGLWAFVVIPFLAVFAAVPIAWGGWLSWTDVAIFAVWYSVAGVGITVGFHRYFTHGSFKAKRWLRVTLAVAGSFAVEGNVTQWVADHRRHHMFSDLEGDPHSPWRFGTGFWALTKGLWFAHMGWLFHRELSNRERFAPDLIADKDVDKVDRLFPLLVAISLVAPAAAGGLVTWSWQGALTAFFWAGLVRIGLLHHVTWSINSICHVYGERPFEMRQGDRAANFWPLAILSFGESWHNLHHADPTCARHGVLRGQVDISARTIWVFEKLGWAYDVRWPKPERIAAKLVNRGEGGKPTS</sequence>
<reference evidence="12 13" key="2">
    <citation type="submission" date="2020-03" db="EMBL/GenBank/DDBJ databases">
        <authorList>
            <person name="Ichikawa N."/>
            <person name="Kimura A."/>
            <person name="Kitahashi Y."/>
            <person name="Uohara A."/>
        </authorList>
    </citation>
    <scope>NUCLEOTIDE SEQUENCE [LARGE SCALE GENOMIC DNA]</scope>
    <source>
        <strain evidence="12 13">NBRC 108638</strain>
    </source>
</reference>
<dbReference type="AlphaFoldDB" id="A0A6V8L1P4"/>
<evidence type="ECO:0000256" key="1">
    <source>
        <dbReference type="ARBA" id="ARBA00004141"/>
    </source>
</evidence>
<comment type="subcellular location">
    <subcellularLocation>
        <location evidence="1">Membrane</location>
        <topology evidence="1">Multi-pass membrane protein</topology>
    </subcellularLocation>
</comment>
<keyword evidence="5 10" id="KW-1133">Transmembrane helix</keyword>
<dbReference type="InterPro" id="IPR015876">
    <property type="entry name" value="Acyl-CoA_DS"/>
</dbReference>
<evidence type="ECO:0000256" key="4">
    <source>
        <dbReference type="ARBA" id="ARBA00022832"/>
    </source>
</evidence>
<evidence type="ECO:0000256" key="9">
    <source>
        <dbReference type="ARBA" id="ARBA00023136"/>
    </source>
</evidence>
<comment type="caution">
    <text evidence="12">The sequence shown here is derived from an EMBL/GenBank/DDBJ whole genome shotgun (WGS) entry which is preliminary data.</text>
</comment>
<evidence type="ECO:0000256" key="8">
    <source>
        <dbReference type="ARBA" id="ARBA00023098"/>
    </source>
</evidence>
<gene>
    <name evidence="12" type="primary">desC</name>
    <name evidence="12" type="ORF">Prum_048450</name>
</gene>
<dbReference type="InterPro" id="IPR005804">
    <property type="entry name" value="FA_desaturase_dom"/>
</dbReference>
<keyword evidence="9 10" id="KW-0472">Membrane</keyword>
<dbReference type="GO" id="GO:0016020">
    <property type="term" value="C:membrane"/>
    <property type="evidence" value="ECO:0007669"/>
    <property type="project" value="UniProtKB-SubCell"/>
</dbReference>
<organism evidence="12 13">
    <name type="scientific">Phytohabitans rumicis</name>
    <dbReference type="NCBI Taxonomy" id="1076125"/>
    <lineage>
        <taxon>Bacteria</taxon>
        <taxon>Bacillati</taxon>
        <taxon>Actinomycetota</taxon>
        <taxon>Actinomycetes</taxon>
        <taxon>Micromonosporales</taxon>
        <taxon>Micromonosporaceae</taxon>
    </lineage>
</organism>
<feature type="transmembrane region" description="Helical" evidence="10">
    <location>
        <begin position="212"/>
        <end position="235"/>
    </location>
</feature>
<evidence type="ECO:0000259" key="11">
    <source>
        <dbReference type="Pfam" id="PF00487"/>
    </source>
</evidence>